<evidence type="ECO:0000256" key="4">
    <source>
        <dbReference type="ARBA" id="ARBA00022692"/>
    </source>
</evidence>
<evidence type="ECO:0000256" key="6">
    <source>
        <dbReference type="ARBA" id="ARBA00023136"/>
    </source>
</evidence>
<name>A0A846XLX3_9NOCA</name>
<feature type="transmembrane region" description="Helical" evidence="7">
    <location>
        <begin position="182"/>
        <end position="208"/>
    </location>
</feature>
<dbReference type="Proteomes" id="UP000565715">
    <property type="component" value="Unassembled WGS sequence"/>
</dbReference>
<dbReference type="PROSITE" id="PS50928">
    <property type="entry name" value="ABC_TM1"/>
    <property type="match status" value="1"/>
</dbReference>
<keyword evidence="2 7" id="KW-0813">Transport</keyword>
<comment type="subcellular location">
    <subcellularLocation>
        <location evidence="1 7">Cell membrane</location>
        <topology evidence="1 7">Multi-pass membrane protein</topology>
    </subcellularLocation>
</comment>
<comment type="similarity">
    <text evidence="7">Belongs to the binding-protein-dependent transport system permease family.</text>
</comment>
<dbReference type="CDD" id="cd06261">
    <property type="entry name" value="TM_PBP2"/>
    <property type="match status" value="1"/>
</dbReference>
<dbReference type="Pfam" id="PF00528">
    <property type="entry name" value="BPD_transp_1"/>
    <property type="match status" value="1"/>
</dbReference>
<dbReference type="PANTHER" id="PTHR30151">
    <property type="entry name" value="ALKANE SULFONATE ABC TRANSPORTER-RELATED, MEMBRANE SUBUNIT"/>
    <property type="match status" value="1"/>
</dbReference>
<sequence>MSNRSVVPGYLRPPPARVLRLPSSGWTAVVIIVLLVLVELYARSSLASPLDIVPVSDMVIETIRLLGDREFLVDSLGRTLGIIAISFVVSSVLGIAAAYLLWRFDLCKRAFRPYLNVYYAVPTFALYPIMVVLFGSGITPIAVLSTVFAFGIVTVNAQTGFEATTPIIGKLGRVLRMTRWQYFRSILLPYALPNIITGLKLGLSYAIISVLASEFILSTDGLGHYISIAYDSFDIAEMYAGILVVTALALLATLLISAVLNRFDWRRRR</sequence>
<feature type="transmembrane region" description="Helical" evidence="7">
    <location>
        <begin position="141"/>
        <end position="161"/>
    </location>
</feature>
<keyword evidence="5 7" id="KW-1133">Transmembrane helix</keyword>
<dbReference type="GO" id="GO:0005886">
    <property type="term" value="C:plasma membrane"/>
    <property type="evidence" value="ECO:0007669"/>
    <property type="project" value="UniProtKB-SubCell"/>
</dbReference>
<accession>A0A846XLX3</accession>
<keyword evidence="10" id="KW-1185">Reference proteome</keyword>
<evidence type="ECO:0000256" key="2">
    <source>
        <dbReference type="ARBA" id="ARBA00022448"/>
    </source>
</evidence>
<evidence type="ECO:0000256" key="3">
    <source>
        <dbReference type="ARBA" id="ARBA00022475"/>
    </source>
</evidence>
<evidence type="ECO:0000256" key="1">
    <source>
        <dbReference type="ARBA" id="ARBA00004651"/>
    </source>
</evidence>
<keyword evidence="6 7" id="KW-0472">Membrane</keyword>
<feature type="transmembrane region" description="Helical" evidence="7">
    <location>
        <begin position="238"/>
        <end position="260"/>
    </location>
</feature>
<organism evidence="9 10">
    <name type="scientific">Nocardia speluncae</name>
    <dbReference type="NCBI Taxonomy" id="419477"/>
    <lineage>
        <taxon>Bacteria</taxon>
        <taxon>Bacillati</taxon>
        <taxon>Actinomycetota</taxon>
        <taxon>Actinomycetes</taxon>
        <taxon>Mycobacteriales</taxon>
        <taxon>Nocardiaceae</taxon>
        <taxon>Nocardia</taxon>
    </lineage>
</organism>
<dbReference type="InterPro" id="IPR035906">
    <property type="entry name" value="MetI-like_sf"/>
</dbReference>
<reference evidence="9 10" key="1">
    <citation type="submission" date="2020-04" db="EMBL/GenBank/DDBJ databases">
        <title>MicrobeNet Type strains.</title>
        <authorList>
            <person name="Nicholson A.C."/>
        </authorList>
    </citation>
    <scope>NUCLEOTIDE SEQUENCE [LARGE SCALE GENOMIC DNA]</scope>
    <source>
        <strain evidence="9 10">DSM 45078</strain>
    </source>
</reference>
<dbReference type="AlphaFoldDB" id="A0A846XLX3"/>
<feature type="transmembrane region" description="Helical" evidence="7">
    <location>
        <begin position="80"/>
        <end position="102"/>
    </location>
</feature>
<feature type="transmembrane region" description="Helical" evidence="7">
    <location>
        <begin position="114"/>
        <end position="135"/>
    </location>
</feature>
<dbReference type="RefSeq" id="WP_068041808.1">
    <property type="nucleotide sequence ID" value="NZ_JAAXOO010000005.1"/>
</dbReference>
<evidence type="ECO:0000259" key="8">
    <source>
        <dbReference type="PROSITE" id="PS50928"/>
    </source>
</evidence>
<evidence type="ECO:0000313" key="10">
    <source>
        <dbReference type="Proteomes" id="UP000565715"/>
    </source>
</evidence>
<evidence type="ECO:0000313" key="9">
    <source>
        <dbReference type="EMBL" id="NKY35553.1"/>
    </source>
</evidence>
<dbReference type="SUPFAM" id="SSF161098">
    <property type="entry name" value="MetI-like"/>
    <property type="match status" value="1"/>
</dbReference>
<keyword evidence="4 7" id="KW-0812">Transmembrane</keyword>
<dbReference type="InterPro" id="IPR000515">
    <property type="entry name" value="MetI-like"/>
</dbReference>
<dbReference type="PANTHER" id="PTHR30151:SF20">
    <property type="entry name" value="ABC TRANSPORTER PERMEASE PROTEIN HI_0355-RELATED"/>
    <property type="match status" value="1"/>
</dbReference>
<proteinExistence type="inferred from homology"/>
<gene>
    <name evidence="9" type="ORF">HGA13_21125</name>
</gene>
<evidence type="ECO:0000256" key="5">
    <source>
        <dbReference type="ARBA" id="ARBA00022989"/>
    </source>
</evidence>
<keyword evidence="3" id="KW-1003">Cell membrane</keyword>
<protein>
    <submittedName>
        <fullName evidence="9">ABC transporter permease subunit</fullName>
    </submittedName>
</protein>
<dbReference type="GO" id="GO:0055085">
    <property type="term" value="P:transmembrane transport"/>
    <property type="evidence" value="ECO:0007669"/>
    <property type="project" value="InterPro"/>
</dbReference>
<comment type="caution">
    <text evidence="9">The sequence shown here is derived from an EMBL/GenBank/DDBJ whole genome shotgun (WGS) entry which is preliminary data.</text>
</comment>
<feature type="domain" description="ABC transmembrane type-1" evidence="8">
    <location>
        <begin position="76"/>
        <end position="260"/>
    </location>
</feature>
<dbReference type="EMBL" id="JAAXOO010000005">
    <property type="protein sequence ID" value="NKY35553.1"/>
    <property type="molecule type" value="Genomic_DNA"/>
</dbReference>
<dbReference type="Gene3D" id="1.10.3720.10">
    <property type="entry name" value="MetI-like"/>
    <property type="match status" value="1"/>
</dbReference>
<evidence type="ECO:0000256" key="7">
    <source>
        <dbReference type="RuleBase" id="RU363032"/>
    </source>
</evidence>
<feature type="transmembrane region" description="Helical" evidence="7">
    <location>
        <begin position="21"/>
        <end position="42"/>
    </location>
</feature>